<feature type="compositionally biased region" description="Polar residues" evidence="7">
    <location>
        <begin position="224"/>
        <end position="239"/>
    </location>
</feature>
<keyword evidence="4" id="KW-0238">DNA-binding</keyword>
<dbReference type="InParanoid" id="E3MDJ5"/>
<feature type="region of interest" description="Disordered" evidence="7">
    <location>
        <begin position="1"/>
        <end position="56"/>
    </location>
</feature>
<dbReference type="GO" id="GO:0005634">
    <property type="term" value="C:nucleus"/>
    <property type="evidence" value="ECO:0007669"/>
    <property type="project" value="UniProtKB-SubCell"/>
</dbReference>
<dbReference type="GO" id="GO:0042127">
    <property type="term" value="P:regulation of cell population proliferation"/>
    <property type="evidence" value="ECO:0007669"/>
    <property type="project" value="TreeGrafter"/>
</dbReference>
<dbReference type="Proteomes" id="UP000008281">
    <property type="component" value="Unassembled WGS sequence"/>
</dbReference>
<gene>
    <name evidence="9" type="ORF">CRE_17921</name>
</gene>
<feature type="region of interest" description="Disordered" evidence="7">
    <location>
        <begin position="885"/>
        <end position="922"/>
    </location>
</feature>
<accession>E3MDJ5</accession>
<dbReference type="EMBL" id="DS268437">
    <property type="protein sequence ID" value="EFO99098.1"/>
    <property type="molecule type" value="Genomic_DNA"/>
</dbReference>
<dbReference type="HOGENOM" id="CLU_267080_0_0_1"/>
<feature type="domain" description="Transcription factor AP-2 C-terminal" evidence="8">
    <location>
        <begin position="1050"/>
        <end position="1209"/>
    </location>
</feature>
<dbReference type="GO" id="GO:0000981">
    <property type="term" value="F:DNA-binding transcription factor activity, RNA polymerase II-specific"/>
    <property type="evidence" value="ECO:0007669"/>
    <property type="project" value="TreeGrafter"/>
</dbReference>
<dbReference type="GO" id="GO:0000977">
    <property type="term" value="F:RNA polymerase II transcription regulatory region sequence-specific DNA binding"/>
    <property type="evidence" value="ECO:0007669"/>
    <property type="project" value="TreeGrafter"/>
</dbReference>
<dbReference type="InterPro" id="IPR004979">
    <property type="entry name" value="TF_AP2"/>
</dbReference>
<feature type="compositionally biased region" description="Polar residues" evidence="7">
    <location>
        <begin position="312"/>
        <end position="322"/>
    </location>
</feature>
<dbReference type="InterPro" id="IPR013854">
    <property type="entry name" value="TF_AP2_C"/>
</dbReference>
<evidence type="ECO:0000256" key="2">
    <source>
        <dbReference type="ARBA" id="ARBA00007770"/>
    </source>
</evidence>
<feature type="compositionally biased region" description="Polar residues" evidence="7">
    <location>
        <begin position="330"/>
        <end position="344"/>
    </location>
</feature>
<feature type="region of interest" description="Disordered" evidence="7">
    <location>
        <begin position="304"/>
        <end position="344"/>
    </location>
</feature>
<reference evidence="9" key="1">
    <citation type="submission" date="2007-07" db="EMBL/GenBank/DDBJ databases">
        <title>PCAP assembly of the Caenorhabditis remanei genome.</title>
        <authorList>
            <consortium name="The Caenorhabditis remanei Sequencing Consortium"/>
            <person name="Wilson R.K."/>
        </authorList>
    </citation>
    <scope>NUCLEOTIDE SEQUENCE [LARGE SCALE GENOMIC DNA]</scope>
    <source>
        <strain evidence="9">PB4641</strain>
    </source>
</reference>
<keyword evidence="6" id="KW-0539">Nucleus</keyword>
<keyword evidence="5" id="KW-0804">Transcription</keyword>
<dbReference type="PANTHER" id="PTHR10812:SF15">
    <property type="entry name" value="TRANSCRIPTION FACTOR APTF-2"/>
    <property type="match status" value="1"/>
</dbReference>
<evidence type="ECO:0000313" key="9">
    <source>
        <dbReference type="EMBL" id="EFO99098.1"/>
    </source>
</evidence>
<feature type="compositionally biased region" description="Polar residues" evidence="7">
    <location>
        <begin position="534"/>
        <end position="544"/>
    </location>
</feature>
<evidence type="ECO:0000256" key="3">
    <source>
        <dbReference type="ARBA" id="ARBA00023015"/>
    </source>
</evidence>
<feature type="compositionally biased region" description="Polar residues" evidence="7">
    <location>
        <begin position="24"/>
        <end position="35"/>
    </location>
</feature>
<evidence type="ECO:0000256" key="4">
    <source>
        <dbReference type="ARBA" id="ARBA00023125"/>
    </source>
</evidence>
<comment type="similarity">
    <text evidence="2">Belongs to the AP-2 family.</text>
</comment>
<name>E3MDJ5_CAERE</name>
<evidence type="ECO:0000256" key="6">
    <source>
        <dbReference type="ARBA" id="ARBA00023242"/>
    </source>
</evidence>
<feature type="compositionally biased region" description="Polar residues" evidence="7">
    <location>
        <begin position="899"/>
        <end position="916"/>
    </location>
</feature>
<evidence type="ECO:0000313" key="10">
    <source>
        <dbReference type="Proteomes" id="UP000008281"/>
    </source>
</evidence>
<feature type="region of interest" description="Disordered" evidence="7">
    <location>
        <begin position="222"/>
        <end position="252"/>
    </location>
</feature>
<dbReference type="Pfam" id="PF03299">
    <property type="entry name" value="TF_AP-2"/>
    <property type="match status" value="1"/>
</dbReference>
<evidence type="ECO:0000256" key="5">
    <source>
        <dbReference type="ARBA" id="ARBA00023163"/>
    </source>
</evidence>
<proteinExistence type="inferred from homology"/>
<evidence type="ECO:0000256" key="7">
    <source>
        <dbReference type="SAM" id="MobiDB-lite"/>
    </source>
</evidence>
<evidence type="ECO:0000259" key="8">
    <source>
        <dbReference type="Pfam" id="PF03299"/>
    </source>
</evidence>
<feature type="region of interest" description="Disordered" evidence="7">
    <location>
        <begin position="534"/>
        <end position="565"/>
    </location>
</feature>
<feature type="compositionally biased region" description="Basic and acidic residues" evidence="7">
    <location>
        <begin position="545"/>
        <end position="561"/>
    </location>
</feature>
<comment type="subcellular location">
    <subcellularLocation>
        <location evidence="1">Nucleus</location>
    </subcellularLocation>
</comment>
<evidence type="ECO:0000256" key="1">
    <source>
        <dbReference type="ARBA" id="ARBA00004123"/>
    </source>
</evidence>
<dbReference type="STRING" id="31234.E3MDJ5"/>
<keyword evidence="3" id="KW-0805">Transcription regulation</keyword>
<dbReference type="AlphaFoldDB" id="E3MDJ5"/>
<dbReference type="eggNOG" id="KOG3811">
    <property type="taxonomic scope" value="Eukaryota"/>
</dbReference>
<organism evidence="10">
    <name type="scientific">Caenorhabditis remanei</name>
    <name type="common">Caenorhabditis vulgaris</name>
    <dbReference type="NCBI Taxonomy" id="31234"/>
    <lineage>
        <taxon>Eukaryota</taxon>
        <taxon>Metazoa</taxon>
        <taxon>Ecdysozoa</taxon>
        <taxon>Nematoda</taxon>
        <taxon>Chromadorea</taxon>
        <taxon>Rhabditida</taxon>
        <taxon>Rhabditina</taxon>
        <taxon>Rhabditomorpha</taxon>
        <taxon>Rhabditoidea</taxon>
        <taxon>Rhabditidae</taxon>
        <taxon>Peloderinae</taxon>
        <taxon>Caenorhabditis</taxon>
    </lineage>
</organism>
<protein>
    <recommendedName>
        <fullName evidence="8">Transcription factor AP-2 C-terminal domain-containing protein</fullName>
    </recommendedName>
</protein>
<sequence>MPLAVVEPNKMSRHRQFKLPRAPENQNGAIQSQLHESPLPKTSTTSRTREEENQSFVKLGEPVQSVVEQDTNWPGQYIDPQTHQPIACSTIIPPDLLYPIQQDQMGVDQQAPLSNYMSDRTVSTESEQYTNPTSVWEHDNSKHIVKGTQENLKLVIRRNDGGELLTTDKLHDVHYELDKIPKQRQFKLPPAPNYQNKSSLLSNHQMISDNGKVTSEADIGCQSHFPQNQDKNVAHQQSADFHHSSQRKQNISSDFICRNENSELTLMANSEFPDLTSYGTSSGNTNSFQPQNAVEHNNVSKHRQFKLPPAGNYSNKTQSNGPSGIESVLPGNNNGQSFSDAPVSSQQCHYPSVDDYLEVQETFASSNWNPPETAHFDSLCEDNVSRPILPESVTEFNASPYYQQYKNLLICSHQDNFIEEDVNQNVQADFVEIQKRVTEDGQTFSESTHAIESVSDFIWENDGSGTTLTTVPENLELQNPTDDGKNEGSLFIDERQDVSEFNKVPEKVRQFSLPSSGNFLNSEITEHIHSSSVFTNSENVGSRSISREDETESNKNKEHRQFSLPRAPNYVNSVDKYRTVLTAKQHAFPESSYVFTNHQSTFSGTDVDPTQPILHENQYQMIVDEELGYHHHQQDETVQATECDFIWNNDVLETTDRGEVTDYSSEYKQFDPPPVENYVDYGIQEHQNITPHSSSALSITVSTFDNKDTNSEVSSEAQNIDPDELQSFANTEVQCQSSFIPFDNQNQLDGDMRIQSGQCIAQNCSGLDYQHHISSQENFHRDTLVLEQTSENSVVYPETHDQIQDSPGLIFKEHHHKTTEQMPGVSSNSLWESTSLESLNGENLTQSNETLELQILRAKNFEKNADDLPNTASTIDNLLSAVDNEQLSSDEPPSHCETGGSQDRLQKNQASPQESSDLLGDQDLENSDEISKLEKAMFSKLWARYSRRKRVLIPCSLTEKVPLPTVNAVPDSFELHDPLEDSFDVVLSRTCSCEDGLRTYHVNDLCASVDYQRFLFLGHHRRSQSAYQRRRKTEQLQFSFNIEKVYNSIINSTTFFSNFRQKSKSCGETIRKKLKEKGIYADLNSKQNVSPNKILVMSEAEGVHLVMDLDDIVRGSYPADDIANEIVQEAMMDESVNLDSFMDVEAFSECMRSLRDTVESVVPPITGILPKASNNKDLNLVMEEFSEATHGIGIVTQPTWIYALTEIGKGVTTLIREELERSNEDNEREGENCQTAE</sequence>
<keyword evidence="10" id="KW-1185">Reference proteome</keyword>
<dbReference type="OrthoDB" id="5832525at2759"/>
<dbReference type="PANTHER" id="PTHR10812">
    <property type="entry name" value="TRANSCRIPTION FACTOR AP-2"/>
    <property type="match status" value="1"/>
</dbReference>